<dbReference type="InterPro" id="IPR025997">
    <property type="entry name" value="SBP_2_dom"/>
</dbReference>
<keyword evidence="4" id="KW-0472">Membrane</keyword>
<evidence type="ECO:0000256" key="2">
    <source>
        <dbReference type="ARBA" id="ARBA00007639"/>
    </source>
</evidence>
<feature type="domain" description="Periplasmic binding protein" evidence="5">
    <location>
        <begin position="32"/>
        <end position="282"/>
    </location>
</feature>
<keyword evidence="4" id="KW-1133">Transmembrane helix</keyword>
<comment type="subcellular location">
    <subcellularLocation>
        <location evidence="1">Cell envelope</location>
    </subcellularLocation>
</comment>
<reference evidence="6 7" key="1">
    <citation type="submission" date="2016-10" db="EMBL/GenBank/DDBJ databases">
        <title>Draft genome sequences of four alkaliphilic bacteria belonging to the Anaerobacillus genus.</title>
        <authorList>
            <person name="Bassil N.M."/>
            <person name="Lloyd J.R."/>
        </authorList>
    </citation>
    <scope>NUCLEOTIDE SEQUENCE [LARGE SCALE GENOMIC DNA]</scope>
    <source>
        <strain evidence="6 7">DSM 22531</strain>
    </source>
</reference>
<dbReference type="InterPro" id="IPR028082">
    <property type="entry name" value="Peripla_BP_I"/>
</dbReference>
<dbReference type="OrthoDB" id="6196975at2"/>
<evidence type="ECO:0000313" key="6">
    <source>
        <dbReference type="EMBL" id="OIJ22424.1"/>
    </source>
</evidence>
<dbReference type="GO" id="GO:0030313">
    <property type="term" value="C:cell envelope"/>
    <property type="evidence" value="ECO:0007669"/>
    <property type="project" value="UniProtKB-SubCell"/>
</dbReference>
<name>A0A1S2MCX6_9BACI</name>
<dbReference type="Pfam" id="PF13407">
    <property type="entry name" value="Peripla_BP_4"/>
    <property type="match status" value="1"/>
</dbReference>
<evidence type="ECO:0000256" key="4">
    <source>
        <dbReference type="SAM" id="Phobius"/>
    </source>
</evidence>
<evidence type="ECO:0000256" key="3">
    <source>
        <dbReference type="ARBA" id="ARBA00022729"/>
    </source>
</evidence>
<dbReference type="RefSeq" id="WP_071388979.1">
    <property type="nucleotide sequence ID" value="NZ_MLQS01000001.1"/>
</dbReference>
<sequence length="313" mass="33955">MKKRFIFIGVLIITLMGFVLINLIDGKPKAILILKELNSSYWELIEAGAESGFHDFGIDGKVIAPASGTLEGQIDLLQEVLEEKPDILIISPIAPDHIIPHLEVFVKQGIPVILLDTDDPWENKITYVGTDNITLGKMAGALLASQLQPGNEVAIIGIDNLSPVASKRINGAKTSLELAAINVVAETIDVSYKLWQVQNAVVKLINENPEIKGIIATNDGLALAAYEVIKELGINIPIIGADGINEMIELIEDGFLTGTVAQNPFDMGYLSVETASRLAMGESVERNIDSGVDIIVKGNAEQRLNFQNRLLRQ</sequence>
<evidence type="ECO:0000313" key="7">
    <source>
        <dbReference type="Proteomes" id="UP000180057"/>
    </source>
</evidence>
<proteinExistence type="inferred from homology"/>
<keyword evidence="3" id="KW-0732">Signal</keyword>
<feature type="transmembrane region" description="Helical" evidence="4">
    <location>
        <begin position="6"/>
        <end position="24"/>
    </location>
</feature>
<dbReference type="SUPFAM" id="SSF53822">
    <property type="entry name" value="Periplasmic binding protein-like I"/>
    <property type="match status" value="1"/>
</dbReference>
<dbReference type="Proteomes" id="UP000180057">
    <property type="component" value="Unassembled WGS sequence"/>
</dbReference>
<dbReference type="PANTHER" id="PTHR46847">
    <property type="entry name" value="D-ALLOSE-BINDING PERIPLASMIC PROTEIN-RELATED"/>
    <property type="match status" value="1"/>
</dbReference>
<dbReference type="EMBL" id="MLQS01000001">
    <property type="protein sequence ID" value="OIJ22424.1"/>
    <property type="molecule type" value="Genomic_DNA"/>
</dbReference>
<organism evidence="6 7">
    <name type="scientific">Anaerobacillus alkalidiazotrophicus</name>
    <dbReference type="NCBI Taxonomy" id="472963"/>
    <lineage>
        <taxon>Bacteria</taxon>
        <taxon>Bacillati</taxon>
        <taxon>Bacillota</taxon>
        <taxon>Bacilli</taxon>
        <taxon>Bacillales</taxon>
        <taxon>Bacillaceae</taxon>
        <taxon>Anaerobacillus</taxon>
    </lineage>
</organism>
<protein>
    <recommendedName>
        <fullName evidence="5">Periplasmic binding protein domain-containing protein</fullName>
    </recommendedName>
</protein>
<dbReference type="Gene3D" id="3.40.50.2300">
    <property type="match status" value="2"/>
</dbReference>
<evidence type="ECO:0000259" key="5">
    <source>
        <dbReference type="Pfam" id="PF13407"/>
    </source>
</evidence>
<dbReference type="AlphaFoldDB" id="A0A1S2MCX6"/>
<dbReference type="PANTHER" id="PTHR46847:SF1">
    <property type="entry name" value="D-ALLOSE-BINDING PERIPLASMIC PROTEIN-RELATED"/>
    <property type="match status" value="1"/>
</dbReference>
<gene>
    <name evidence="6" type="ORF">BKP45_07255</name>
</gene>
<dbReference type="GO" id="GO:0030246">
    <property type="term" value="F:carbohydrate binding"/>
    <property type="evidence" value="ECO:0007669"/>
    <property type="project" value="UniProtKB-ARBA"/>
</dbReference>
<evidence type="ECO:0000256" key="1">
    <source>
        <dbReference type="ARBA" id="ARBA00004196"/>
    </source>
</evidence>
<comment type="caution">
    <text evidence="6">The sequence shown here is derived from an EMBL/GenBank/DDBJ whole genome shotgun (WGS) entry which is preliminary data.</text>
</comment>
<dbReference type="STRING" id="472963.BKP45_07255"/>
<comment type="similarity">
    <text evidence="2">Belongs to the bacterial solute-binding protein 2 family.</text>
</comment>
<keyword evidence="7" id="KW-1185">Reference proteome</keyword>
<accession>A0A1S2MCX6</accession>
<keyword evidence="4" id="KW-0812">Transmembrane</keyword>